<protein>
    <submittedName>
        <fullName evidence="1">Uncharacterized protein</fullName>
    </submittedName>
</protein>
<dbReference type="EMBL" id="HACG01001566">
    <property type="protein sequence ID" value="CEK48431.1"/>
    <property type="molecule type" value="Transcribed_RNA"/>
</dbReference>
<gene>
    <name evidence="1" type="primary">ORF3953</name>
</gene>
<organism evidence="1">
    <name type="scientific">Arion vulgaris</name>
    <dbReference type="NCBI Taxonomy" id="1028688"/>
    <lineage>
        <taxon>Eukaryota</taxon>
        <taxon>Metazoa</taxon>
        <taxon>Spiralia</taxon>
        <taxon>Lophotrochozoa</taxon>
        <taxon>Mollusca</taxon>
        <taxon>Gastropoda</taxon>
        <taxon>Heterobranchia</taxon>
        <taxon>Euthyneura</taxon>
        <taxon>Panpulmonata</taxon>
        <taxon>Eupulmonata</taxon>
        <taxon>Stylommatophora</taxon>
        <taxon>Helicina</taxon>
        <taxon>Arionoidea</taxon>
        <taxon>Arionidae</taxon>
        <taxon>Arion</taxon>
    </lineage>
</organism>
<sequence length="68" mass="7609">TNLPKILDSKKSEVRTFQMEFVGVSQYNVGNTASTNSLMLQTLDHDIITVGNSRSSSNYLETKQESVR</sequence>
<name>A0A0B6XY60_9EUPU</name>
<proteinExistence type="predicted"/>
<feature type="non-terminal residue" evidence="1">
    <location>
        <position position="68"/>
    </location>
</feature>
<feature type="non-terminal residue" evidence="1">
    <location>
        <position position="1"/>
    </location>
</feature>
<dbReference type="AlphaFoldDB" id="A0A0B6XY60"/>
<accession>A0A0B6XY60</accession>
<reference evidence="1" key="1">
    <citation type="submission" date="2014-12" db="EMBL/GenBank/DDBJ databases">
        <title>Insight into the proteome of Arion vulgaris.</title>
        <authorList>
            <person name="Aradska J."/>
            <person name="Bulat T."/>
            <person name="Smidak R."/>
            <person name="Sarate P."/>
            <person name="Gangsoo J."/>
            <person name="Sialana F."/>
            <person name="Bilban M."/>
            <person name="Lubec G."/>
        </authorList>
    </citation>
    <scope>NUCLEOTIDE SEQUENCE</scope>
    <source>
        <tissue evidence="1">Skin</tissue>
    </source>
</reference>
<evidence type="ECO:0000313" key="1">
    <source>
        <dbReference type="EMBL" id="CEK48431.1"/>
    </source>
</evidence>